<dbReference type="InterPro" id="IPR011527">
    <property type="entry name" value="ABC1_TM_dom"/>
</dbReference>
<evidence type="ECO:0000313" key="12">
    <source>
        <dbReference type="EMBL" id="RQM28575.1"/>
    </source>
</evidence>
<feature type="domain" description="ABC transmembrane type-1" evidence="11">
    <location>
        <begin position="75"/>
        <end position="315"/>
    </location>
</feature>
<dbReference type="GO" id="GO:0005524">
    <property type="term" value="F:ATP binding"/>
    <property type="evidence" value="ECO:0007669"/>
    <property type="project" value="UniProtKB-KW"/>
</dbReference>
<dbReference type="CDD" id="cd03244">
    <property type="entry name" value="ABCC_MRP_domain2"/>
    <property type="match status" value="1"/>
</dbReference>
<evidence type="ECO:0000259" key="10">
    <source>
        <dbReference type="PROSITE" id="PS50893"/>
    </source>
</evidence>
<dbReference type="SMART" id="SM00382">
    <property type="entry name" value="AAA"/>
    <property type="match status" value="1"/>
</dbReference>
<feature type="transmembrane region" description="Helical" evidence="9">
    <location>
        <begin position="142"/>
        <end position="159"/>
    </location>
</feature>
<feature type="domain" description="ABC transporter" evidence="10">
    <location>
        <begin position="352"/>
        <end position="558"/>
    </location>
</feature>
<dbReference type="InterPro" id="IPR003439">
    <property type="entry name" value="ABC_transporter-like_ATP-bd"/>
</dbReference>
<sequence length="568" mass="62291">SVAPLRPPTAYWAVDSQDIVDDLVVTPPRYDDHKTLMSEEHETGTLVVEEGRAAGRVSKAVVIEYIGAIGGWWSMIVMVLLMLAVEAIKQISSVLVYALRGAKKLFSEMLHSILEAPMLFFDANPIGRVLNRFGDDVLQVDMFIPFAFAPILIRIASIGSKIVTTIAITQWMGLLVLPLMAVYGFLGSYFLAPLREVNRMKKTMQSPLLCLVSEGVDGSTTIRAFGPKYLRRFNRIHDDLLEAFVGAGFVAAVSNQWFALRVELISCTIVFALLMGVVVMHDAISAGLIALVITYGLGIPANLAGLVNVWARMETALIAPDRLYEYIQLTKEGERHTPLDAASTSWPTHRQVQFDQVSYRYKPTAPLVLQDVSFTVKGGEKVGVVGRTGAGKSSLMMSLFRMNDLAAGHIRIDGLDIADMGLHNLRSHLAIIPQNPVQLADRIGADPDMLLGPVEENGENFSVGERQMLCMARALLRQATIVILDEATAAIDHDTDQLLQQVVRSEFATSTVLTIAHRLDTVLDCDRILVFDQGRLVQNDTPAALVNAGTGIFFDLVTEGGYSLEKQL</sequence>
<evidence type="ECO:0000259" key="11">
    <source>
        <dbReference type="PROSITE" id="PS50929"/>
    </source>
</evidence>
<dbReference type="Gene3D" id="1.20.1560.10">
    <property type="entry name" value="ABC transporter type 1, transmembrane domain"/>
    <property type="match status" value="1"/>
</dbReference>
<dbReference type="PANTHER" id="PTHR24223">
    <property type="entry name" value="ATP-BINDING CASSETTE SUB-FAMILY C"/>
    <property type="match status" value="1"/>
</dbReference>
<keyword evidence="13" id="KW-1185">Reference proteome</keyword>
<dbReference type="SUPFAM" id="SSF90123">
    <property type="entry name" value="ABC transporter transmembrane region"/>
    <property type="match status" value="1"/>
</dbReference>
<evidence type="ECO:0000256" key="1">
    <source>
        <dbReference type="ARBA" id="ARBA00004128"/>
    </source>
</evidence>
<keyword evidence="5" id="KW-0547">Nucleotide-binding</keyword>
<organism evidence="12 13">
    <name type="scientific">Aphanomyces astaci</name>
    <name type="common">Crayfish plague agent</name>
    <dbReference type="NCBI Taxonomy" id="112090"/>
    <lineage>
        <taxon>Eukaryota</taxon>
        <taxon>Sar</taxon>
        <taxon>Stramenopiles</taxon>
        <taxon>Oomycota</taxon>
        <taxon>Saprolegniomycetes</taxon>
        <taxon>Saprolegniales</taxon>
        <taxon>Verrucalvaceae</taxon>
        <taxon>Aphanomyces</taxon>
    </lineage>
</organism>
<dbReference type="PANTHER" id="PTHR24223:SF443">
    <property type="entry name" value="MULTIDRUG-RESISTANCE LIKE PROTEIN 1, ISOFORM I"/>
    <property type="match status" value="1"/>
</dbReference>
<evidence type="ECO:0000256" key="8">
    <source>
        <dbReference type="ARBA" id="ARBA00023136"/>
    </source>
</evidence>
<reference evidence="12" key="1">
    <citation type="submission" date="2018-07" db="EMBL/GenBank/DDBJ databases">
        <title>Annotation of Aphanomyces astaci genome assembly.</title>
        <authorList>
            <person name="Studholme D.J."/>
        </authorList>
    </citation>
    <scope>NUCLEOTIDE SEQUENCE [LARGE SCALE GENOMIC DNA]</scope>
    <source>
        <strain evidence="12">Pc</strain>
    </source>
</reference>
<feature type="transmembrane region" description="Helical" evidence="9">
    <location>
        <begin position="171"/>
        <end position="192"/>
    </location>
</feature>
<dbReference type="FunFam" id="3.40.50.300:FF:004162">
    <property type="entry name" value="ATP binding cassette subfamily C member 5"/>
    <property type="match status" value="1"/>
</dbReference>
<evidence type="ECO:0000313" key="13">
    <source>
        <dbReference type="Proteomes" id="UP000284702"/>
    </source>
</evidence>
<evidence type="ECO:0000256" key="9">
    <source>
        <dbReference type="SAM" id="Phobius"/>
    </source>
</evidence>
<accession>A0A3R7WPX3</accession>
<dbReference type="Proteomes" id="UP000284702">
    <property type="component" value="Unassembled WGS sequence"/>
</dbReference>
<dbReference type="InterPro" id="IPR017871">
    <property type="entry name" value="ABC_transporter-like_CS"/>
</dbReference>
<dbReference type="FunFam" id="3.40.50.300:FF:003492">
    <property type="entry name" value="AGAP012735-PA"/>
    <property type="match status" value="1"/>
</dbReference>
<keyword evidence="3 9" id="KW-0812">Transmembrane</keyword>
<dbReference type="Pfam" id="PF00664">
    <property type="entry name" value="ABC_membrane"/>
    <property type="match status" value="1"/>
</dbReference>
<evidence type="ECO:0000256" key="3">
    <source>
        <dbReference type="ARBA" id="ARBA00022692"/>
    </source>
</evidence>
<name>A0A3R7WPX3_APHAT</name>
<dbReference type="PROSITE" id="PS00211">
    <property type="entry name" value="ABC_TRANSPORTER_1"/>
    <property type="match status" value="1"/>
</dbReference>
<dbReference type="PROSITE" id="PS50893">
    <property type="entry name" value="ABC_TRANSPORTER_2"/>
    <property type="match status" value="1"/>
</dbReference>
<protein>
    <recommendedName>
        <fullName evidence="14">ABC transmembrane type-1 domain-containing protein</fullName>
    </recommendedName>
</protein>
<dbReference type="InterPro" id="IPR050173">
    <property type="entry name" value="ABC_transporter_C-like"/>
</dbReference>
<gene>
    <name evidence="12" type="ORF">B5M09_010066</name>
</gene>
<evidence type="ECO:0000256" key="4">
    <source>
        <dbReference type="ARBA" id="ARBA00022737"/>
    </source>
</evidence>
<keyword evidence="6" id="KW-0067">ATP-binding</keyword>
<keyword evidence="4" id="KW-0677">Repeat</keyword>
<dbReference type="Gene3D" id="3.40.50.300">
    <property type="entry name" value="P-loop containing nucleotide triphosphate hydrolases"/>
    <property type="match status" value="2"/>
</dbReference>
<dbReference type="InterPro" id="IPR027417">
    <property type="entry name" value="P-loop_NTPase"/>
</dbReference>
<feature type="transmembrane region" description="Helical" evidence="9">
    <location>
        <begin position="264"/>
        <end position="281"/>
    </location>
</feature>
<comment type="subcellular location">
    <subcellularLocation>
        <location evidence="1">Vacuole membrane</location>
        <topology evidence="1">Multi-pass membrane protein</topology>
    </subcellularLocation>
</comment>
<proteinExistence type="predicted"/>
<feature type="transmembrane region" description="Helical" evidence="9">
    <location>
        <begin position="288"/>
        <end position="311"/>
    </location>
</feature>
<comment type="caution">
    <text evidence="12">The sequence shown here is derived from an EMBL/GenBank/DDBJ whole genome shotgun (WGS) entry which is preliminary data.</text>
</comment>
<dbReference type="InterPro" id="IPR036640">
    <property type="entry name" value="ABC1_TM_sf"/>
</dbReference>
<evidence type="ECO:0000256" key="7">
    <source>
        <dbReference type="ARBA" id="ARBA00022989"/>
    </source>
</evidence>
<dbReference type="AlphaFoldDB" id="A0A3R7WPX3"/>
<keyword evidence="7 9" id="KW-1133">Transmembrane helix</keyword>
<keyword evidence="2" id="KW-0813">Transport</keyword>
<evidence type="ECO:0008006" key="14">
    <source>
        <dbReference type="Google" id="ProtNLM"/>
    </source>
</evidence>
<dbReference type="InterPro" id="IPR044726">
    <property type="entry name" value="ABCC_6TM_D2"/>
</dbReference>
<dbReference type="GO" id="GO:0005774">
    <property type="term" value="C:vacuolar membrane"/>
    <property type="evidence" value="ECO:0007669"/>
    <property type="project" value="UniProtKB-SubCell"/>
</dbReference>
<dbReference type="EMBL" id="MZMZ02001700">
    <property type="protein sequence ID" value="RQM28575.1"/>
    <property type="molecule type" value="Genomic_DNA"/>
</dbReference>
<dbReference type="GO" id="GO:0140359">
    <property type="term" value="F:ABC-type transporter activity"/>
    <property type="evidence" value="ECO:0007669"/>
    <property type="project" value="InterPro"/>
</dbReference>
<dbReference type="CDD" id="cd18580">
    <property type="entry name" value="ABC_6TM_ABCC_D2"/>
    <property type="match status" value="1"/>
</dbReference>
<evidence type="ECO:0000256" key="5">
    <source>
        <dbReference type="ARBA" id="ARBA00022741"/>
    </source>
</evidence>
<feature type="non-terminal residue" evidence="12">
    <location>
        <position position="1"/>
    </location>
</feature>
<evidence type="ECO:0000256" key="6">
    <source>
        <dbReference type="ARBA" id="ARBA00022840"/>
    </source>
</evidence>
<dbReference type="GO" id="GO:0016887">
    <property type="term" value="F:ATP hydrolysis activity"/>
    <property type="evidence" value="ECO:0007669"/>
    <property type="project" value="InterPro"/>
</dbReference>
<dbReference type="Pfam" id="PF00005">
    <property type="entry name" value="ABC_tran"/>
    <property type="match status" value="1"/>
</dbReference>
<dbReference type="InterPro" id="IPR003593">
    <property type="entry name" value="AAA+_ATPase"/>
</dbReference>
<evidence type="ECO:0000256" key="2">
    <source>
        <dbReference type="ARBA" id="ARBA00022448"/>
    </source>
</evidence>
<feature type="transmembrane region" description="Helical" evidence="9">
    <location>
        <begin position="65"/>
        <end position="85"/>
    </location>
</feature>
<keyword evidence="8 9" id="KW-0472">Membrane</keyword>
<dbReference type="PROSITE" id="PS50929">
    <property type="entry name" value="ABC_TM1F"/>
    <property type="match status" value="1"/>
</dbReference>
<dbReference type="SUPFAM" id="SSF52540">
    <property type="entry name" value="P-loop containing nucleoside triphosphate hydrolases"/>
    <property type="match status" value="1"/>
</dbReference>